<evidence type="ECO:0000313" key="5">
    <source>
        <dbReference type="EMBL" id="KAK4257255.1"/>
    </source>
</evidence>
<keyword evidence="3" id="KW-0653">Protein transport</keyword>
<dbReference type="Pfam" id="PF20669">
    <property type="entry name" value="Exo70_N"/>
    <property type="match status" value="1"/>
</dbReference>
<protein>
    <recommendedName>
        <fullName evidence="3">Exocyst subunit Exo70 family protein</fullName>
    </recommendedName>
</protein>
<evidence type="ECO:0000259" key="4">
    <source>
        <dbReference type="Pfam" id="PF03081"/>
    </source>
</evidence>
<dbReference type="Proteomes" id="UP001293593">
    <property type="component" value="Unassembled WGS sequence"/>
</dbReference>
<dbReference type="Pfam" id="PF03081">
    <property type="entry name" value="Exo70_C"/>
    <property type="match status" value="1"/>
</dbReference>
<dbReference type="GO" id="GO:0006887">
    <property type="term" value="P:exocytosis"/>
    <property type="evidence" value="ECO:0007669"/>
    <property type="project" value="UniProtKB-KW"/>
</dbReference>
<dbReference type="GO" id="GO:0000145">
    <property type="term" value="C:exocyst"/>
    <property type="evidence" value="ECO:0007669"/>
    <property type="project" value="InterPro"/>
</dbReference>
<dbReference type="SUPFAM" id="SSF74788">
    <property type="entry name" value="Cullin repeat-like"/>
    <property type="match status" value="1"/>
</dbReference>
<dbReference type="PANTHER" id="PTHR12542:SF92">
    <property type="entry name" value="EXOCYST COMPLEX COMPONENT EXO70E2"/>
    <property type="match status" value="1"/>
</dbReference>
<organism evidence="5 6">
    <name type="scientific">Acacia crassicarpa</name>
    <name type="common">northern wattle</name>
    <dbReference type="NCBI Taxonomy" id="499986"/>
    <lineage>
        <taxon>Eukaryota</taxon>
        <taxon>Viridiplantae</taxon>
        <taxon>Streptophyta</taxon>
        <taxon>Embryophyta</taxon>
        <taxon>Tracheophyta</taxon>
        <taxon>Spermatophyta</taxon>
        <taxon>Magnoliopsida</taxon>
        <taxon>eudicotyledons</taxon>
        <taxon>Gunneridae</taxon>
        <taxon>Pentapetalae</taxon>
        <taxon>rosids</taxon>
        <taxon>fabids</taxon>
        <taxon>Fabales</taxon>
        <taxon>Fabaceae</taxon>
        <taxon>Caesalpinioideae</taxon>
        <taxon>mimosoid clade</taxon>
        <taxon>Acacieae</taxon>
        <taxon>Acacia</taxon>
    </lineage>
</organism>
<keyword evidence="6" id="KW-1185">Reference proteome</keyword>
<name>A0AAE1JTB8_9FABA</name>
<gene>
    <name evidence="5" type="ORF">QN277_006868</name>
</gene>
<accession>A0AAE1JTB8</accession>
<dbReference type="AlphaFoldDB" id="A0AAE1JTB8"/>
<dbReference type="GO" id="GO:0015031">
    <property type="term" value="P:protein transport"/>
    <property type="evidence" value="ECO:0007669"/>
    <property type="project" value="UniProtKB-KW"/>
</dbReference>
<evidence type="ECO:0000256" key="1">
    <source>
        <dbReference type="ARBA" id="ARBA00006756"/>
    </source>
</evidence>
<dbReference type="InterPro" id="IPR016159">
    <property type="entry name" value="Cullin_repeat-like_dom_sf"/>
</dbReference>
<dbReference type="Gene3D" id="1.20.1280.170">
    <property type="entry name" value="Exocyst complex component Exo70"/>
    <property type="match status" value="1"/>
</dbReference>
<sequence length="642" mass="73429">MEEHQSTIFTTEGEQHVVAAAQHILKALATSKSVNDGLRKTLLDLETHLSSMSTRLADRNGKCIRELERRLQCAEDKVMSWEANNLMIWDSGPRESSEYLDTVGEIQSVTQSLQSLSVNENEKQKELVRQADGVLQIAMSRLEEELVHILVQHKQFFEPEYMSFHSNRVDLVLDESFNSVEDEPVEEPSRSDGGFGQPAACTIDLVHPDVILDLKAIADVMFASKYHQEFCQAFITSRRHALDEYFVILGMEKMSIENVLRMDWSCLSSEMKKWIRVTKIIIKVYLAGEKRLCKQILGQFGSVYESCFCEISRNFMLPLLNFGEAIAMGSHAPERLFRLLDMYEVLEDLALVVDILFFEEAGCFLRNEFQKLVRSFGHTVRSTFLAIESTIATYPSTKKFPGGGIHHLTRYVMNYIKTITGYQVALGKLIADVSSEALPDTEHDGSSSLTTCPMACHLRSITTTLESNLRNKSKLYKDMSLRHIFMMNNIHYMVQKVKSSELSQFFGDEWLRQNTGKFRHEAINYERAIWSSVLSMLKEDCNHHFALGLKATSKKRCTDFNTVFEEVYRTQTGCCVPDPQLREDLQISISQKLVHAYRNFIGKISSSISEKWIKYTVDDLEGLILDLFQGSSKSLSNHQRRK</sequence>
<evidence type="ECO:0000313" key="6">
    <source>
        <dbReference type="Proteomes" id="UP001293593"/>
    </source>
</evidence>
<evidence type="ECO:0000256" key="2">
    <source>
        <dbReference type="ARBA" id="ARBA00022448"/>
    </source>
</evidence>
<keyword evidence="3" id="KW-0268">Exocytosis</keyword>
<dbReference type="EMBL" id="JAWXYG010000012">
    <property type="protein sequence ID" value="KAK4257255.1"/>
    <property type="molecule type" value="Genomic_DNA"/>
</dbReference>
<dbReference type="GO" id="GO:0005546">
    <property type="term" value="F:phosphatidylinositol-4,5-bisphosphate binding"/>
    <property type="evidence" value="ECO:0007669"/>
    <property type="project" value="InterPro"/>
</dbReference>
<dbReference type="InterPro" id="IPR046364">
    <property type="entry name" value="Exo70_C"/>
</dbReference>
<evidence type="ECO:0000256" key="3">
    <source>
        <dbReference type="RuleBase" id="RU365026"/>
    </source>
</evidence>
<dbReference type="InterPro" id="IPR004140">
    <property type="entry name" value="Exo70"/>
</dbReference>
<comment type="similarity">
    <text evidence="1 3">Belongs to the EXO70 family.</text>
</comment>
<dbReference type="PANTHER" id="PTHR12542">
    <property type="entry name" value="EXOCYST COMPLEX PROTEIN EXO70"/>
    <property type="match status" value="1"/>
</dbReference>
<keyword evidence="2 3" id="KW-0813">Transport</keyword>
<feature type="domain" description="Exocyst complex subunit Exo70 C-terminal" evidence="4">
    <location>
        <begin position="272"/>
        <end position="626"/>
    </location>
</feature>
<comment type="function">
    <text evidence="3">Component of the exocyst complex.</text>
</comment>
<proteinExistence type="inferred from homology"/>
<reference evidence="5" key="1">
    <citation type="submission" date="2023-10" db="EMBL/GenBank/DDBJ databases">
        <title>Chromosome-level genome of the transformable northern wattle, Acacia crassicarpa.</title>
        <authorList>
            <person name="Massaro I."/>
            <person name="Sinha N.R."/>
            <person name="Poethig S."/>
            <person name="Leichty A.R."/>
        </authorList>
    </citation>
    <scope>NUCLEOTIDE SEQUENCE</scope>
    <source>
        <strain evidence="5">Acra3RX</strain>
        <tissue evidence="5">Leaf</tissue>
    </source>
</reference>
<comment type="caution">
    <text evidence="5">The sequence shown here is derived from an EMBL/GenBank/DDBJ whole genome shotgun (WGS) entry which is preliminary data.</text>
</comment>